<evidence type="ECO:0000259" key="1">
    <source>
        <dbReference type="Pfam" id="PF14417"/>
    </source>
</evidence>
<protein>
    <recommendedName>
        <fullName evidence="1">MEDS domain-containing protein</fullName>
    </recommendedName>
</protein>
<accession>A0ABP4RFP2</accession>
<name>A0ABP4RFP2_9ACTN</name>
<evidence type="ECO:0000313" key="3">
    <source>
        <dbReference type="Proteomes" id="UP001501319"/>
    </source>
</evidence>
<dbReference type="InterPro" id="IPR025847">
    <property type="entry name" value="MEDS_domain"/>
</dbReference>
<evidence type="ECO:0000313" key="2">
    <source>
        <dbReference type="EMBL" id="GAA1647309.1"/>
    </source>
</evidence>
<keyword evidence="3" id="KW-1185">Reference proteome</keyword>
<comment type="caution">
    <text evidence="2">The sequence shown here is derived from an EMBL/GenBank/DDBJ whole genome shotgun (WGS) entry which is preliminary data.</text>
</comment>
<dbReference type="Proteomes" id="UP001501319">
    <property type="component" value="Unassembled WGS sequence"/>
</dbReference>
<organism evidence="2 3">
    <name type="scientific">Kribbella alba</name>
    <dbReference type="NCBI Taxonomy" id="190197"/>
    <lineage>
        <taxon>Bacteria</taxon>
        <taxon>Bacillati</taxon>
        <taxon>Actinomycetota</taxon>
        <taxon>Actinomycetes</taxon>
        <taxon>Propionibacteriales</taxon>
        <taxon>Kribbellaceae</taxon>
        <taxon>Kribbella</taxon>
    </lineage>
</organism>
<proteinExistence type="predicted"/>
<dbReference type="Pfam" id="PF14417">
    <property type="entry name" value="MEDS"/>
    <property type="match status" value="1"/>
</dbReference>
<feature type="domain" description="MEDS" evidence="1">
    <location>
        <begin position="30"/>
        <end position="189"/>
    </location>
</feature>
<reference evidence="3" key="1">
    <citation type="journal article" date="2019" name="Int. J. Syst. Evol. Microbiol.">
        <title>The Global Catalogue of Microorganisms (GCM) 10K type strain sequencing project: providing services to taxonomists for standard genome sequencing and annotation.</title>
        <authorList>
            <consortium name="The Broad Institute Genomics Platform"/>
            <consortium name="The Broad Institute Genome Sequencing Center for Infectious Disease"/>
            <person name="Wu L."/>
            <person name="Ma J."/>
        </authorList>
    </citation>
    <scope>NUCLEOTIDE SEQUENCE [LARGE SCALE GENOMIC DNA]</scope>
    <source>
        <strain evidence="3">JCM 14306</strain>
    </source>
</reference>
<gene>
    <name evidence="2" type="ORF">GCM10009744_43180</name>
</gene>
<sequence length="214" mass="23521">MLLSVREAAMPMMPSSVALGVPGVQIAPGDHICAFYPSLADRDEILIPYLREGLKAGDKCVCVVDASDPEAVLASLGTEVDLGPYLGRHQLEVQRSDETYLQGGAFSTDAMLEFWNQSVGGALTGEFSFARAVGEMTWALRQMPGVEELVGYESRLNRFLPRYPQVILCLYELDQFSGEVLVDVLKTHPKVLLGGMVLDNPYYLEPDEFLATRS</sequence>
<dbReference type="EMBL" id="BAAANE010000007">
    <property type="protein sequence ID" value="GAA1647309.1"/>
    <property type="molecule type" value="Genomic_DNA"/>
</dbReference>